<dbReference type="GO" id="GO:0004143">
    <property type="term" value="F:ATP-dependent diacylglycerol kinase activity"/>
    <property type="evidence" value="ECO:0007669"/>
    <property type="project" value="TreeGrafter"/>
</dbReference>
<accession>A0A6J7I9B9</accession>
<protein>
    <submittedName>
        <fullName evidence="2">Unannotated protein</fullName>
    </submittedName>
</protein>
<dbReference type="Pfam" id="PF00781">
    <property type="entry name" value="DAGK_cat"/>
    <property type="match status" value="1"/>
</dbReference>
<dbReference type="SUPFAM" id="SSF111331">
    <property type="entry name" value="NAD kinase/diacylglycerol kinase-like"/>
    <property type="match status" value="1"/>
</dbReference>
<organism evidence="2">
    <name type="scientific">freshwater metagenome</name>
    <dbReference type="NCBI Taxonomy" id="449393"/>
    <lineage>
        <taxon>unclassified sequences</taxon>
        <taxon>metagenomes</taxon>
        <taxon>ecological metagenomes</taxon>
    </lineage>
</organism>
<name>A0A6J7I9B9_9ZZZZ</name>
<dbReference type="PANTHER" id="PTHR12358:SF106">
    <property type="entry name" value="LIPID KINASE YEGS"/>
    <property type="match status" value="1"/>
</dbReference>
<dbReference type="GO" id="GO:0005886">
    <property type="term" value="C:plasma membrane"/>
    <property type="evidence" value="ECO:0007669"/>
    <property type="project" value="TreeGrafter"/>
</dbReference>
<dbReference type="Gene3D" id="2.60.200.40">
    <property type="match status" value="1"/>
</dbReference>
<evidence type="ECO:0000313" key="2">
    <source>
        <dbReference type="EMBL" id="CAB4927251.1"/>
    </source>
</evidence>
<dbReference type="Gene3D" id="3.40.50.10330">
    <property type="entry name" value="Probable inorganic polyphosphate/atp-NAD kinase, domain 1"/>
    <property type="match status" value="1"/>
</dbReference>
<dbReference type="SMART" id="SM00046">
    <property type="entry name" value="DAGKc"/>
    <property type="match status" value="1"/>
</dbReference>
<feature type="domain" description="DAGKc" evidence="1">
    <location>
        <begin position="1"/>
        <end position="135"/>
    </location>
</feature>
<dbReference type="InterPro" id="IPR001206">
    <property type="entry name" value="Diacylglycerol_kinase_cat_dom"/>
</dbReference>
<dbReference type="PANTHER" id="PTHR12358">
    <property type="entry name" value="SPHINGOSINE KINASE"/>
    <property type="match status" value="1"/>
</dbReference>
<dbReference type="InterPro" id="IPR016064">
    <property type="entry name" value="NAD/diacylglycerol_kinase_sf"/>
</dbReference>
<dbReference type="EMBL" id="CAFBNF010000002">
    <property type="protein sequence ID" value="CAB4927251.1"/>
    <property type="molecule type" value="Genomic_DNA"/>
</dbReference>
<reference evidence="2" key="1">
    <citation type="submission" date="2020-05" db="EMBL/GenBank/DDBJ databases">
        <authorList>
            <person name="Chiriac C."/>
            <person name="Salcher M."/>
            <person name="Ghai R."/>
            <person name="Kavagutti S V."/>
        </authorList>
    </citation>
    <scope>NUCLEOTIDE SEQUENCE</scope>
</reference>
<dbReference type="PROSITE" id="PS50146">
    <property type="entry name" value="DAGK"/>
    <property type="match status" value="1"/>
</dbReference>
<evidence type="ECO:0000259" key="1">
    <source>
        <dbReference type="PROSITE" id="PS50146"/>
    </source>
</evidence>
<proteinExistence type="predicted"/>
<dbReference type="InterPro" id="IPR017438">
    <property type="entry name" value="ATP-NAD_kinase_N"/>
</dbReference>
<gene>
    <name evidence="2" type="ORF">UFOPK3773_00034</name>
</gene>
<dbReference type="AlphaFoldDB" id="A0A6J7I9B9"/>
<dbReference type="InterPro" id="IPR050187">
    <property type="entry name" value="Lipid_Phosphate_FormReg"/>
</dbReference>
<sequence length="318" mass="34128">MRGYLVVNPNATATSPRTRDVLVHALAAEHDIEVIETSHRGHAEQIGRLARAEQADIVVALGGDGTVNELVNGLLAQSGPGPDVPVVTAVPAGSANVFCRALGFPVDPVEATGMVLEGLRENRVRTISLGHLRASRADGSTLHRWFLFNAGLGVDAEVIHAMEDLREQGHTASTGRYVQVALEQILRHTDRRNPALTVTRPGVPPVDHVFVAIVQNTAPWTFLGSVPINPSPRASFDTGLDLWAPRTLSLLPTLRHARRMVTGSKAGSTRRGLLAIHDATELGFETSRPVALQVDGEGLGNVCQAQMTVERRALRVIV</sequence>